<comment type="caution">
    <text evidence="6">The sequence shown here is derived from an EMBL/GenBank/DDBJ whole genome shotgun (WGS) entry which is preliminary data.</text>
</comment>
<keyword evidence="4" id="KW-0732">Signal</keyword>
<evidence type="ECO:0000313" key="6">
    <source>
        <dbReference type="EMBL" id="MFI7262075.1"/>
    </source>
</evidence>
<dbReference type="InterPro" id="IPR024370">
    <property type="entry name" value="PBP_domain"/>
</dbReference>
<feature type="compositionally biased region" description="Gly residues" evidence="2">
    <location>
        <begin position="459"/>
        <end position="475"/>
    </location>
</feature>
<protein>
    <submittedName>
        <fullName evidence="6">Phosphate ABC transporter substrate-binding protein PstS</fullName>
    </submittedName>
</protein>
<evidence type="ECO:0000256" key="3">
    <source>
        <dbReference type="SAM" id="Phobius"/>
    </source>
</evidence>
<dbReference type="Gene3D" id="3.40.190.10">
    <property type="entry name" value="Periplasmic binding protein-like II"/>
    <property type="match status" value="2"/>
</dbReference>
<dbReference type="PANTHER" id="PTHR42996:SF1">
    <property type="entry name" value="PHOSPHATE-BINDING PROTEIN PSTS"/>
    <property type="match status" value="1"/>
</dbReference>
<name>A0ABW7ZGU3_9ACTN</name>
<dbReference type="RefSeq" id="WP_396767779.1">
    <property type="nucleotide sequence ID" value="NZ_JBITLA010000001.1"/>
</dbReference>
<keyword evidence="3" id="KW-0812">Transmembrane</keyword>
<feature type="compositionally biased region" description="Polar residues" evidence="2">
    <location>
        <begin position="420"/>
        <end position="436"/>
    </location>
</feature>
<organism evidence="6 7">
    <name type="scientific">Micromonospora maritima</name>
    <dbReference type="NCBI Taxonomy" id="986711"/>
    <lineage>
        <taxon>Bacteria</taxon>
        <taxon>Bacillati</taxon>
        <taxon>Actinomycetota</taxon>
        <taxon>Actinomycetes</taxon>
        <taxon>Micromonosporales</taxon>
        <taxon>Micromonosporaceae</taxon>
        <taxon>Micromonospora</taxon>
    </lineage>
</organism>
<proteinExistence type="inferred from homology"/>
<dbReference type="CDD" id="cd13565">
    <property type="entry name" value="PBP2_PstS"/>
    <property type="match status" value="1"/>
</dbReference>
<evidence type="ECO:0000256" key="1">
    <source>
        <dbReference type="ARBA" id="ARBA00008725"/>
    </source>
</evidence>
<dbReference type="PANTHER" id="PTHR42996">
    <property type="entry name" value="PHOSPHATE-BINDING PROTEIN PSTS"/>
    <property type="match status" value="1"/>
</dbReference>
<accession>A0ABW7ZGU3</accession>
<feature type="compositionally biased region" description="Low complexity" evidence="2">
    <location>
        <begin position="448"/>
        <end position="458"/>
    </location>
</feature>
<keyword evidence="7" id="KW-1185">Reference proteome</keyword>
<dbReference type="EMBL" id="JBITLE010000002">
    <property type="protein sequence ID" value="MFI7262075.1"/>
    <property type="molecule type" value="Genomic_DNA"/>
</dbReference>
<evidence type="ECO:0000259" key="5">
    <source>
        <dbReference type="Pfam" id="PF12849"/>
    </source>
</evidence>
<feature type="transmembrane region" description="Helical" evidence="3">
    <location>
        <begin position="538"/>
        <end position="560"/>
    </location>
</feature>
<feature type="chain" id="PRO_5046559858" evidence="4">
    <location>
        <begin position="38"/>
        <end position="572"/>
    </location>
</feature>
<sequence length="572" mass="60007">MLRLRIRRRPTTSRAARLVAAAAAAVLLLTVAPPASAAPRLVPIVGIGSTWSANAITAWARNVQAQNLQVEYEAAGSTQGRVQFREGKAHFGVSEIPYGLKDIFSGTDSKGSRQSAYMPIVAGGTAFMYNLKIGGRRVTNLRLSGEVIAKIFTGVIRKWNDPAIRADNPGLALPARAITPVVRQDGSGTTAQFTLWMSKQHPPIWDAYCRKWNKPAPCGITSVYPRQSGSGFVGATGSDGVSGYVRQENAEGAITYVEYSYAINAKFPVVKVLNAGGYYVEPTASNVAVALTRARINNDRNSDNYLTQILDDVYRSTDPRTYPLSSYSYMIIPTEIEYNLTVDAGYTLSRFAYYFLCEGQRQAEVLGYSPLPINLVQAGFEQVQKVPGHEPVANIPQQLKKCNNPTVSADGGNALAKNAPQPSSCDRRGPTQSPTGTAGARQDTPVLATARCGGRAPTAGGGATGGNATGGGATPGGPAATGGAATATGIPASGAAPQIDPDTGQVIAGGAAAAGGEQVGAVPVALDGEDGWRLRHTLMALAAVLLLALVVGPPLVANALRARRHDDHRGDR</sequence>
<gene>
    <name evidence="6" type="ORF">ACIBP4_07200</name>
</gene>
<feature type="region of interest" description="Disordered" evidence="2">
    <location>
        <begin position="403"/>
        <end position="485"/>
    </location>
</feature>
<evidence type="ECO:0000256" key="2">
    <source>
        <dbReference type="SAM" id="MobiDB-lite"/>
    </source>
</evidence>
<dbReference type="InterPro" id="IPR050962">
    <property type="entry name" value="Phosphate-bind_PstS"/>
</dbReference>
<dbReference type="SUPFAM" id="SSF53850">
    <property type="entry name" value="Periplasmic binding protein-like II"/>
    <property type="match status" value="1"/>
</dbReference>
<dbReference type="Proteomes" id="UP001612812">
    <property type="component" value="Unassembled WGS sequence"/>
</dbReference>
<comment type="similarity">
    <text evidence="1">Belongs to the PstS family.</text>
</comment>
<dbReference type="Pfam" id="PF12849">
    <property type="entry name" value="PBP_like_2"/>
    <property type="match status" value="1"/>
</dbReference>
<feature type="signal peptide" evidence="4">
    <location>
        <begin position="1"/>
        <end position="37"/>
    </location>
</feature>
<evidence type="ECO:0000256" key="4">
    <source>
        <dbReference type="SAM" id="SignalP"/>
    </source>
</evidence>
<evidence type="ECO:0000313" key="7">
    <source>
        <dbReference type="Proteomes" id="UP001612812"/>
    </source>
</evidence>
<reference evidence="6 7" key="1">
    <citation type="submission" date="2024-10" db="EMBL/GenBank/DDBJ databases">
        <title>The Natural Products Discovery Center: Release of the First 8490 Sequenced Strains for Exploring Actinobacteria Biosynthetic Diversity.</title>
        <authorList>
            <person name="Kalkreuter E."/>
            <person name="Kautsar S.A."/>
            <person name="Yang D."/>
            <person name="Bader C.D."/>
            <person name="Teijaro C.N."/>
            <person name="Fluegel L."/>
            <person name="Davis C.M."/>
            <person name="Simpson J.R."/>
            <person name="Lauterbach L."/>
            <person name="Steele A.D."/>
            <person name="Gui C."/>
            <person name="Meng S."/>
            <person name="Li G."/>
            <person name="Viehrig K."/>
            <person name="Ye F."/>
            <person name="Su P."/>
            <person name="Kiefer A.F."/>
            <person name="Nichols A."/>
            <person name="Cepeda A.J."/>
            <person name="Yan W."/>
            <person name="Fan B."/>
            <person name="Jiang Y."/>
            <person name="Adhikari A."/>
            <person name="Zheng C.-J."/>
            <person name="Schuster L."/>
            <person name="Cowan T.M."/>
            <person name="Smanski M.J."/>
            <person name="Chevrette M.G."/>
            <person name="De Carvalho L.P.S."/>
            <person name="Shen B."/>
        </authorList>
    </citation>
    <scope>NUCLEOTIDE SEQUENCE [LARGE SCALE GENOMIC DNA]</scope>
    <source>
        <strain evidence="6 7">NPDC049845</strain>
    </source>
</reference>
<feature type="compositionally biased region" description="Low complexity" evidence="2">
    <location>
        <begin position="476"/>
        <end position="485"/>
    </location>
</feature>
<keyword evidence="3" id="KW-0472">Membrane</keyword>
<feature type="domain" description="PBP" evidence="5">
    <location>
        <begin position="35"/>
        <end position="357"/>
    </location>
</feature>
<keyword evidence="3" id="KW-1133">Transmembrane helix</keyword>